<evidence type="ECO:0000313" key="3">
    <source>
        <dbReference type="Proteomes" id="UP001158360"/>
    </source>
</evidence>
<dbReference type="AlphaFoldDB" id="A0AAW6SAD5"/>
<dbReference type="EMBL" id="JAODZM010000028">
    <property type="protein sequence ID" value="MDH0197303.1"/>
    <property type="molecule type" value="Genomic_DNA"/>
</dbReference>
<dbReference type="Proteomes" id="UP001158360">
    <property type="component" value="Unassembled WGS sequence"/>
</dbReference>
<reference evidence="2" key="1">
    <citation type="submission" date="2022-09" db="EMBL/GenBank/DDBJ databases">
        <title>Intensive care unit water sources are persistently colonized with multi-drug resistant bacteria and are the site of extensive horizontal gene transfer of antibiotic resistance genes.</title>
        <authorList>
            <person name="Diorio-Toth L."/>
        </authorList>
    </citation>
    <scope>NUCLEOTIDE SEQUENCE</scope>
    <source>
        <strain evidence="2">GD04139</strain>
    </source>
</reference>
<organism evidence="2 3">
    <name type="scientific">Enterobacter cloacae</name>
    <dbReference type="NCBI Taxonomy" id="550"/>
    <lineage>
        <taxon>Bacteria</taxon>
        <taxon>Pseudomonadati</taxon>
        <taxon>Pseudomonadota</taxon>
        <taxon>Gammaproteobacteria</taxon>
        <taxon>Enterobacterales</taxon>
        <taxon>Enterobacteriaceae</taxon>
        <taxon>Enterobacter</taxon>
        <taxon>Enterobacter cloacae complex</taxon>
    </lineage>
</organism>
<evidence type="ECO:0000259" key="1">
    <source>
        <dbReference type="Pfam" id="PF12728"/>
    </source>
</evidence>
<name>A0AAW6SAD5_ENTCL</name>
<proteinExistence type="predicted"/>
<dbReference type="Pfam" id="PF12728">
    <property type="entry name" value="HTH_17"/>
    <property type="match status" value="1"/>
</dbReference>
<sequence length="130" mass="14441">MNNNDGPGWGHWRTSMDEEVFTRDEAAAFLKVDKGTIAQWIKSGRLAATRKNPHKKKSPYLICKTDCIAAVKNPIHNQPVNAVDVQEDKACQSNNVPVRGTATSLRLVEVELDGLLGQRTKGKRRNSMIS</sequence>
<comment type="caution">
    <text evidence="2">The sequence shown here is derived from an EMBL/GenBank/DDBJ whole genome shotgun (WGS) entry which is preliminary data.</text>
</comment>
<gene>
    <name evidence="2" type="ORF">N7383_16865</name>
</gene>
<feature type="domain" description="Helix-turn-helix" evidence="1">
    <location>
        <begin position="21"/>
        <end position="66"/>
    </location>
</feature>
<accession>A0AAW6SAD5</accession>
<protein>
    <submittedName>
        <fullName evidence="2">Helix-turn-helix domain-containing protein</fullName>
    </submittedName>
</protein>
<dbReference type="InterPro" id="IPR041657">
    <property type="entry name" value="HTH_17"/>
</dbReference>
<evidence type="ECO:0000313" key="2">
    <source>
        <dbReference type="EMBL" id="MDH0197303.1"/>
    </source>
</evidence>